<dbReference type="EMBL" id="JADCLJ010000006">
    <property type="protein sequence ID" value="MBE4906777.1"/>
    <property type="molecule type" value="Genomic_DNA"/>
</dbReference>
<dbReference type="RefSeq" id="WP_193534268.1">
    <property type="nucleotide sequence ID" value="NZ_JADCLJ010000006.1"/>
</dbReference>
<comment type="caution">
    <text evidence="1">The sequence shown here is derived from an EMBL/GenBank/DDBJ whole genome shotgun (WGS) entry which is preliminary data.</text>
</comment>
<keyword evidence="2" id="KW-1185">Reference proteome</keyword>
<dbReference type="Gene3D" id="3.30.470.20">
    <property type="entry name" value="ATP-grasp fold, B domain"/>
    <property type="match status" value="1"/>
</dbReference>
<evidence type="ECO:0000313" key="2">
    <source>
        <dbReference type="Proteomes" id="UP001516662"/>
    </source>
</evidence>
<dbReference type="Pfam" id="PF14398">
    <property type="entry name" value="ATPgrasp_YheCD"/>
    <property type="match status" value="1"/>
</dbReference>
<dbReference type="Proteomes" id="UP001516662">
    <property type="component" value="Unassembled WGS sequence"/>
</dbReference>
<sequence>MNKAYPLIKSEKGKNTLFLPKSLTTSQSLTKVAFGTLSLDCEIQTSSTDEVLVSEDLYNALLIPNEGPTHIIFHEDTVFLGPLIGIFTAGFTDSGLRPIGERSLFFAKLLAVEKSVGVFTFVFGAHQINWDQGTITGYFYRKNGWEKVEVPFPNVVYDRLPNRRTENHRALKKVKQRLHEEYLIPWFNPGFFNKWEIHQLLIKEKSVAHYLPETYINPTFERIELMLSTYQHVYLKPANGSLGLGVYQIIYSKEEGAYYCRYNDDKNANRLQKFSSLESCINYLFRNKKLKDYIVQQGISLQRSDHKTIDFRVHTNKDANGKWKVSVIAGKIAGRGSVTTHLNNGGVVKTVDEIFPDKKECFKAIESLNQAALRLSHAIDFHIKGSIGEIGFDLGIDKDNKIWLFEANSKPGRSIFSHPKLRENDLHSRQLSLLYALFLTEKTIKQPEEILQL</sequence>
<proteinExistence type="predicted"/>
<gene>
    <name evidence="1" type="ORF">IMZ08_01735</name>
</gene>
<evidence type="ECO:0000313" key="1">
    <source>
        <dbReference type="EMBL" id="MBE4906777.1"/>
    </source>
</evidence>
<dbReference type="InterPro" id="IPR026838">
    <property type="entry name" value="YheC/D"/>
</dbReference>
<organism evidence="1 2">
    <name type="scientific">Litchfieldia luteola</name>
    <dbReference type="NCBI Taxonomy" id="682179"/>
    <lineage>
        <taxon>Bacteria</taxon>
        <taxon>Bacillati</taxon>
        <taxon>Bacillota</taxon>
        <taxon>Bacilli</taxon>
        <taxon>Bacillales</taxon>
        <taxon>Bacillaceae</taxon>
        <taxon>Litchfieldia</taxon>
    </lineage>
</organism>
<name>A0ABR9QE56_9BACI</name>
<protein>
    <submittedName>
        <fullName evidence="1">YheC/YheD family protein</fullName>
    </submittedName>
</protein>
<reference evidence="1 2" key="1">
    <citation type="submission" date="2020-10" db="EMBL/GenBank/DDBJ databases">
        <title>Bacillus sp. HD4P25, an endophyte from a halophyte.</title>
        <authorList>
            <person name="Sun J.-Q."/>
        </authorList>
    </citation>
    <scope>NUCLEOTIDE SEQUENCE [LARGE SCALE GENOMIC DNA]</scope>
    <source>
        <strain evidence="1 2">YIM 93174</strain>
    </source>
</reference>
<dbReference type="SUPFAM" id="SSF56059">
    <property type="entry name" value="Glutathione synthetase ATP-binding domain-like"/>
    <property type="match status" value="1"/>
</dbReference>
<accession>A0ABR9QE56</accession>